<protein>
    <recommendedName>
        <fullName evidence="2">Chaperone protein DnaK</fullName>
    </recommendedName>
    <alternativeName>
        <fullName evidence="3">Chaperone protein dnaK</fullName>
    </alternativeName>
    <alternativeName>
        <fullName evidence="7">HSP70</fullName>
    </alternativeName>
    <alternativeName>
        <fullName evidence="6">Heat shock 70 kDa protein</fullName>
    </alternativeName>
    <alternativeName>
        <fullName evidence="5">Heat shock protein 70</fullName>
    </alternativeName>
</protein>
<dbReference type="InterPro" id="IPR043129">
    <property type="entry name" value="ATPase_NBD"/>
</dbReference>
<evidence type="ECO:0000256" key="6">
    <source>
        <dbReference type="ARBA" id="ARBA00030945"/>
    </source>
</evidence>
<dbReference type="SUPFAM" id="SSF53067">
    <property type="entry name" value="Actin-like ATPase domain"/>
    <property type="match status" value="2"/>
</dbReference>
<dbReference type="InterPro" id="IPR013366">
    <property type="entry name" value="EutJ"/>
</dbReference>
<evidence type="ECO:0000313" key="8">
    <source>
        <dbReference type="EMBL" id="MBA4603267.1"/>
    </source>
</evidence>
<dbReference type="PANTHER" id="PTHR32432">
    <property type="entry name" value="CELL DIVISION PROTEIN FTSA-RELATED"/>
    <property type="match status" value="1"/>
</dbReference>
<evidence type="ECO:0000256" key="2">
    <source>
        <dbReference type="ARBA" id="ARBA00014415"/>
    </source>
</evidence>
<reference evidence="8 9" key="1">
    <citation type="submission" date="2020-07" db="EMBL/GenBank/DDBJ databases">
        <title>Thermoactinomyces phylogeny.</title>
        <authorList>
            <person name="Dunlap C."/>
        </authorList>
    </citation>
    <scope>NUCLEOTIDE SEQUENCE [LARGE SCALE GENOMIC DNA]</scope>
    <source>
        <strain evidence="8 9">AMNI-1</strain>
    </source>
</reference>
<dbReference type="NCBIfam" id="NF011660">
    <property type="entry name" value="PRK15080.1"/>
    <property type="match status" value="1"/>
</dbReference>
<dbReference type="EMBL" id="JACEOL010000043">
    <property type="protein sequence ID" value="MBA4603267.1"/>
    <property type="molecule type" value="Genomic_DNA"/>
</dbReference>
<dbReference type="CDD" id="cd24047">
    <property type="entry name" value="ASKHA_NBD_EutJ"/>
    <property type="match status" value="1"/>
</dbReference>
<comment type="similarity">
    <text evidence="1">Belongs to the heat shock protein 70 family.</text>
</comment>
<dbReference type="Gene3D" id="3.30.420.40">
    <property type="match status" value="2"/>
</dbReference>
<dbReference type="Proteomes" id="UP000538292">
    <property type="component" value="Unassembled WGS sequence"/>
</dbReference>
<dbReference type="PROSITE" id="PS00329">
    <property type="entry name" value="HSP70_2"/>
    <property type="match status" value="1"/>
</dbReference>
<dbReference type="InterPro" id="IPR005883">
    <property type="entry name" value="PilM"/>
</dbReference>
<dbReference type="NCBIfam" id="TIGR02529">
    <property type="entry name" value="EutJ"/>
    <property type="match status" value="1"/>
</dbReference>
<sequence>MTINMEIVNRYIHDFVELLHEPKQPPHDGKLKVGVDLGTANIVISVLTEENIPVAGSLYPASVVRDGLVVDYVGAVDIVKKLKTGLEKRLGITLTEAAGAVPPGTVGGNRKAIQNVLESAFFEVTNIVDEPTAAASVLGIKQGVVVDVGGGTTGISILKDGEVIYTADEPTGGTHMTLVLSGYYHISFEEAEQLKTDREREEEVFSLIRPVVEKMASIVEKHIQGYGVDNIYLVGGASSFTKFADVFREQIGIETVRPDHPLFITPLGIAMNC</sequence>
<dbReference type="AlphaFoldDB" id="A0A7W1XU00"/>
<dbReference type="InterPro" id="IPR050696">
    <property type="entry name" value="FtsA/MreB"/>
</dbReference>
<organism evidence="8 9">
    <name type="scientific">Thermoactinomyces mirandus</name>
    <dbReference type="NCBI Taxonomy" id="2756294"/>
    <lineage>
        <taxon>Bacteria</taxon>
        <taxon>Bacillati</taxon>
        <taxon>Bacillota</taxon>
        <taxon>Bacilli</taxon>
        <taxon>Bacillales</taxon>
        <taxon>Thermoactinomycetaceae</taxon>
        <taxon>Thermoactinomyces</taxon>
    </lineage>
</organism>
<comment type="caution">
    <text evidence="8">The sequence shown here is derived from an EMBL/GenBank/DDBJ whole genome shotgun (WGS) entry which is preliminary data.</text>
</comment>
<evidence type="ECO:0000256" key="3">
    <source>
        <dbReference type="ARBA" id="ARBA00017249"/>
    </source>
</evidence>
<evidence type="ECO:0000256" key="4">
    <source>
        <dbReference type="ARBA" id="ARBA00023016"/>
    </source>
</evidence>
<evidence type="ECO:0000313" key="9">
    <source>
        <dbReference type="Proteomes" id="UP000538292"/>
    </source>
</evidence>
<dbReference type="RefSeq" id="WP_181741633.1">
    <property type="nucleotide sequence ID" value="NZ_JACEOL010000043.1"/>
</dbReference>
<dbReference type="InterPro" id="IPR018181">
    <property type="entry name" value="Heat_shock_70_CS"/>
</dbReference>
<dbReference type="PANTHER" id="PTHR32432:SF3">
    <property type="entry name" value="ETHANOLAMINE UTILIZATION PROTEIN EUTJ"/>
    <property type="match status" value="1"/>
</dbReference>
<keyword evidence="9" id="KW-1185">Reference proteome</keyword>
<accession>A0A7W1XU00</accession>
<keyword evidence="4" id="KW-0346">Stress response</keyword>
<name>A0A7W1XU00_9BACL</name>
<evidence type="ECO:0000256" key="7">
    <source>
        <dbReference type="ARBA" id="ARBA00033103"/>
    </source>
</evidence>
<dbReference type="Pfam" id="PF11104">
    <property type="entry name" value="PilM_2"/>
    <property type="match status" value="1"/>
</dbReference>
<evidence type="ECO:0000256" key="5">
    <source>
        <dbReference type="ARBA" id="ARBA00030019"/>
    </source>
</evidence>
<proteinExistence type="inferred from homology"/>
<evidence type="ECO:0000256" key="1">
    <source>
        <dbReference type="ARBA" id="ARBA00007381"/>
    </source>
</evidence>
<gene>
    <name evidence="8" type="primary">eutJ</name>
    <name evidence="8" type="ORF">H2C83_13245</name>
</gene>